<protein>
    <submittedName>
        <fullName evidence="7">HTH-type transcriptional regulator PrtR</fullName>
    </submittedName>
    <submittedName>
        <fullName evidence="6">Hypothetical phage protein</fullName>
    </submittedName>
</protein>
<dbReference type="STRING" id="343509.SG0937"/>
<keyword evidence="8" id="KW-1185">Reference proteome</keyword>
<keyword evidence="3" id="KW-0804">Transcription</keyword>
<dbReference type="SUPFAM" id="SSF47413">
    <property type="entry name" value="lambda repressor-like DNA-binding domains"/>
    <property type="match status" value="1"/>
</dbReference>
<reference evidence="7 9" key="2">
    <citation type="submission" date="2015-05" db="EMBL/GenBank/DDBJ databases">
        <authorList>
            <person name="Goodhead I."/>
        </authorList>
    </citation>
    <scope>NUCLEOTIDE SEQUENCE [LARGE SCALE GENOMIC DNA]</scope>
    <source>
        <strain evidence="7">B4</strain>
        <strain evidence="9">morsitans</strain>
    </source>
</reference>
<keyword evidence="2" id="KW-0238">DNA-binding</keyword>
<evidence type="ECO:0000313" key="6">
    <source>
        <dbReference type="EMBL" id="BAE74212.1"/>
    </source>
</evidence>
<organism evidence="6 8">
    <name type="scientific">Sodalis glossinidius (strain morsitans)</name>
    <dbReference type="NCBI Taxonomy" id="343509"/>
    <lineage>
        <taxon>Bacteria</taxon>
        <taxon>Pseudomonadati</taxon>
        <taxon>Pseudomonadota</taxon>
        <taxon>Gammaproteobacteria</taxon>
        <taxon>Enterobacterales</taxon>
        <taxon>Bruguierivoracaceae</taxon>
        <taxon>Sodalis</taxon>
    </lineage>
</organism>
<accession>Q2NUG3</accession>
<dbReference type="Gene3D" id="2.10.109.10">
    <property type="entry name" value="Umud Fragment, subunit A"/>
    <property type="match status" value="1"/>
</dbReference>
<dbReference type="KEGG" id="sgl:SG0937"/>
<dbReference type="eggNOG" id="COG2932">
    <property type="taxonomic scope" value="Bacteria"/>
</dbReference>
<keyword evidence="1" id="KW-0805">Transcription regulation</keyword>
<feature type="region of interest" description="Disordered" evidence="4">
    <location>
        <begin position="70"/>
        <end position="91"/>
    </location>
</feature>
<dbReference type="CDD" id="cd06529">
    <property type="entry name" value="S24_LexA-like"/>
    <property type="match status" value="1"/>
</dbReference>
<dbReference type="InterPro" id="IPR010982">
    <property type="entry name" value="Lambda_DNA-bd_dom_sf"/>
</dbReference>
<dbReference type="Pfam" id="PF01381">
    <property type="entry name" value="HTH_3"/>
    <property type="match status" value="1"/>
</dbReference>
<dbReference type="eggNOG" id="COG1476">
    <property type="taxonomic scope" value="Bacteria"/>
</dbReference>
<evidence type="ECO:0000313" key="7">
    <source>
        <dbReference type="EMBL" id="CRL44792.1"/>
    </source>
</evidence>
<gene>
    <name evidence="7" type="primary">prtR_3</name>
    <name evidence="6" type="ordered locus">SG0937</name>
    <name evidence="7" type="ORF">SGGMMB4_02095</name>
</gene>
<dbReference type="AlphaFoldDB" id="Q2NUG3"/>
<feature type="domain" description="HTH cro/C1-type" evidence="5">
    <location>
        <begin position="8"/>
        <end position="61"/>
    </location>
</feature>
<evidence type="ECO:0000313" key="8">
    <source>
        <dbReference type="Proteomes" id="UP000001932"/>
    </source>
</evidence>
<dbReference type="SUPFAM" id="SSF51306">
    <property type="entry name" value="LexA/Signal peptidase"/>
    <property type="match status" value="1"/>
</dbReference>
<dbReference type="EMBL" id="LN854557">
    <property type="protein sequence ID" value="CRL44792.1"/>
    <property type="molecule type" value="Genomic_DNA"/>
</dbReference>
<evidence type="ECO:0000256" key="4">
    <source>
        <dbReference type="SAM" id="MobiDB-lite"/>
    </source>
</evidence>
<dbReference type="Pfam" id="PF00717">
    <property type="entry name" value="Peptidase_S24"/>
    <property type="match status" value="1"/>
</dbReference>
<dbReference type="InterPro" id="IPR015927">
    <property type="entry name" value="Peptidase_S24_S26A/B/C"/>
</dbReference>
<sequence length="236" mass="26853">MNNITERLKHVMAQEGLNQRAFAEKLNVSPQTLHNWLKRNAISRESAQKLSTLFGYSLDWLLNGKGATKAASNNNSEVPPEDEWGRIGSWDRKTPLNNDEVEIPFYKDIELAAGGGCFENVDYNSFLLRFSKSTLRRVGADSSGHGVICFTTHGNSMEPFIPDGTCVAIDCNNKHVHDGDVYAININGLKRIKQLYMRPKGKIVVRSFNRLEYPDEEFDEQEVDIIGRLFWTSRLW</sequence>
<name>Q2NUG3_SODGM</name>
<dbReference type="CDD" id="cd00093">
    <property type="entry name" value="HTH_XRE"/>
    <property type="match status" value="1"/>
</dbReference>
<dbReference type="InterPro" id="IPR001387">
    <property type="entry name" value="Cro/C1-type_HTH"/>
</dbReference>
<evidence type="ECO:0000313" key="9">
    <source>
        <dbReference type="Proteomes" id="UP000245838"/>
    </source>
</evidence>
<dbReference type="InterPro" id="IPR036286">
    <property type="entry name" value="LexA/Signal_pep-like_sf"/>
</dbReference>
<dbReference type="SMART" id="SM00530">
    <property type="entry name" value="HTH_XRE"/>
    <property type="match status" value="1"/>
</dbReference>
<evidence type="ECO:0000256" key="1">
    <source>
        <dbReference type="ARBA" id="ARBA00023015"/>
    </source>
</evidence>
<reference evidence="6 8" key="1">
    <citation type="journal article" date="2006" name="Genome Res.">
        <title>Massive genome erosion and functional adaptations provide insights into the symbiotic lifestyle of Sodalis glossinidius in the tsetse host.</title>
        <authorList>
            <person name="Toh H."/>
            <person name="Weiss B.L."/>
            <person name="Perkin S.A.H."/>
            <person name="Yamashita A."/>
            <person name="Oshima K."/>
            <person name="Hattori M."/>
            <person name="Aksoy S."/>
        </authorList>
    </citation>
    <scope>NUCLEOTIDE SEQUENCE [LARGE SCALE GENOMIC DNA]</scope>
    <source>
        <strain evidence="8">morsitans</strain>
        <strain evidence="6">Morsitans</strain>
    </source>
</reference>
<dbReference type="InterPro" id="IPR039418">
    <property type="entry name" value="LexA-like"/>
</dbReference>
<dbReference type="Proteomes" id="UP000001932">
    <property type="component" value="Chromosome"/>
</dbReference>
<dbReference type="HOGENOM" id="CLU_066192_1_4_6"/>
<evidence type="ECO:0000256" key="2">
    <source>
        <dbReference type="ARBA" id="ARBA00023125"/>
    </source>
</evidence>
<dbReference type="BioCyc" id="SGLO343509:SGP1_RS08020-MONOMER"/>
<dbReference type="GO" id="GO:0003677">
    <property type="term" value="F:DNA binding"/>
    <property type="evidence" value="ECO:0007669"/>
    <property type="project" value="UniProtKB-KW"/>
</dbReference>
<dbReference type="Gene3D" id="1.10.260.40">
    <property type="entry name" value="lambda repressor-like DNA-binding domains"/>
    <property type="match status" value="1"/>
</dbReference>
<proteinExistence type="predicted"/>
<evidence type="ECO:0000256" key="3">
    <source>
        <dbReference type="ARBA" id="ARBA00023163"/>
    </source>
</evidence>
<evidence type="ECO:0000259" key="5">
    <source>
        <dbReference type="PROSITE" id="PS50943"/>
    </source>
</evidence>
<dbReference type="RefSeq" id="WP_011410798.1">
    <property type="nucleotide sequence ID" value="NC_007712.1"/>
</dbReference>
<dbReference type="Proteomes" id="UP000245838">
    <property type="component" value="Chromosome sggmmb4_Chromosome"/>
</dbReference>
<dbReference type="PANTHER" id="PTHR40661:SF2">
    <property type="entry name" value="HTH-TYPE TRANSCRIPTIONAL REGULATOR PRTR"/>
    <property type="match status" value="1"/>
</dbReference>
<dbReference type="OrthoDB" id="9791537at2"/>
<dbReference type="PANTHER" id="PTHR40661">
    <property type="match status" value="1"/>
</dbReference>
<dbReference type="EMBL" id="AP008232">
    <property type="protein sequence ID" value="BAE74212.1"/>
    <property type="molecule type" value="Genomic_DNA"/>
</dbReference>
<dbReference type="PROSITE" id="PS50943">
    <property type="entry name" value="HTH_CROC1"/>
    <property type="match status" value="1"/>
</dbReference>